<organism evidence="1">
    <name type="scientific">Anguilla anguilla</name>
    <name type="common">European freshwater eel</name>
    <name type="synonym">Muraena anguilla</name>
    <dbReference type="NCBI Taxonomy" id="7936"/>
    <lineage>
        <taxon>Eukaryota</taxon>
        <taxon>Metazoa</taxon>
        <taxon>Chordata</taxon>
        <taxon>Craniata</taxon>
        <taxon>Vertebrata</taxon>
        <taxon>Euteleostomi</taxon>
        <taxon>Actinopterygii</taxon>
        <taxon>Neopterygii</taxon>
        <taxon>Teleostei</taxon>
        <taxon>Anguilliformes</taxon>
        <taxon>Anguillidae</taxon>
        <taxon>Anguilla</taxon>
    </lineage>
</organism>
<reference evidence="1" key="1">
    <citation type="submission" date="2014-11" db="EMBL/GenBank/DDBJ databases">
        <authorList>
            <person name="Amaro Gonzalez C."/>
        </authorList>
    </citation>
    <scope>NUCLEOTIDE SEQUENCE</scope>
</reference>
<evidence type="ECO:0000313" key="1">
    <source>
        <dbReference type="EMBL" id="JAH50320.1"/>
    </source>
</evidence>
<reference evidence="1" key="2">
    <citation type="journal article" date="2015" name="Fish Shellfish Immunol.">
        <title>Early steps in the European eel (Anguilla anguilla)-Vibrio vulnificus interaction in the gills: Role of the RtxA13 toxin.</title>
        <authorList>
            <person name="Callol A."/>
            <person name="Pajuelo D."/>
            <person name="Ebbesson L."/>
            <person name="Teles M."/>
            <person name="MacKenzie S."/>
            <person name="Amaro C."/>
        </authorList>
    </citation>
    <scope>NUCLEOTIDE SEQUENCE</scope>
</reference>
<protein>
    <submittedName>
        <fullName evidence="1">Uncharacterized protein</fullName>
    </submittedName>
</protein>
<proteinExistence type="predicted"/>
<accession>A0A0E9TBS0</accession>
<dbReference type="EMBL" id="GBXM01058257">
    <property type="protein sequence ID" value="JAH50320.1"/>
    <property type="molecule type" value="Transcribed_RNA"/>
</dbReference>
<name>A0A0E9TBS0_ANGAN</name>
<sequence length="12" mass="1487">MLKLTFRLTVHK</sequence>